<dbReference type="RefSeq" id="WP_132200688.1">
    <property type="nucleotide sequence ID" value="NZ_SMKY01000163.1"/>
</dbReference>
<reference evidence="7 8" key="1">
    <citation type="submission" date="2019-03" db="EMBL/GenBank/DDBJ databases">
        <title>Draft genome sequences of novel Actinobacteria.</title>
        <authorList>
            <person name="Sahin N."/>
            <person name="Ay H."/>
            <person name="Saygin H."/>
        </authorList>
    </citation>
    <scope>NUCLEOTIDE SEQUENCE [LARGE SCALE GENOMIC DNA]</scope>
    <source>
        <strain evidence="7 8">DSM 45941</strain>
    </source>
</reference>
<dbReference type="SMART" id="SM00862">
    <property type="entry name" value="Trans_reg_C"/>
    <property type="match status" value="1"/>
</dbReference>
<name>A0A4R5AQ57_9ACTN</name>
<dbReference type="Gene3D" id="1.25.40.10">
    <property type="entry name" value="Tetratricopeptide repeat domain"/>
    <property type="match status" value="1"/>
</dbReference>
<evidence type="ECO:0000256" key="4">
    <source>
        <dbReference type="ARBA" id="ARBA00023163"/>
    </source>
</evidence>
<dbReference type="Proteomes" id="UP000295578">
    <property type="component" value="Unassembled WGS sequence"/>
</dbReference>
<evidence type="ECO:0000256" key="2">
    <source>
        <dbReference type="ARBA" id="ARBA00023015"/>
    </source>
</evidence>
<dbReference type="AlphaFoldDB" id="A0A4R5AQ57"/>
<comment type="similarity">
    <text evidence="1">Belongs to the AfsR/DnrI/RedD regulatory family.</text>
</comment>
<feature type="domain" description="Bacterial transcriptional activator" evidence="6">
    <location>
        <begin position="111"/>
        <end position="253"/>
    </location>
</feature>
<dbReference type="SUPFAM" id="SSF46894">
    <property type="entry name" value="C-terminal effector domain of the bipartite response regulators"/>
    <property type="match status" value="1"/>
</dbReference>
<dbReference type="Pfam" id="PF00486">
    <property type="entry name" value="Trans_reg_C"/>
    <property type="match status" value="1"/>
</dbReference>
<evidence type="ECO:0000259" key="6">
    <source>
        <dbReference type="SMART" id="SM01043"/>
    </source>
</evidence>
<dbReference type="InterPro" id="IPR005158">
    <property type="entry name" value="BTAD"/>
</dbReference>
<dbReference type="Pfam" id="PF03704">
    <property type="entry name" value="BTAD"/>
    <property type="match status" value="1"/>
</dbReference>
<dbReference type="PANTHER" id="PTHR35807">
    <property type="entry name" value="TRANSCRIPTIONAL REGULATOR REDD-RELATED"/>
    <property type="match status" value="1"/>
</dbReference>
<dbReference type="GO" id="GO:0000160">
    <property type="term" value="P:phosphorelay signal transduction system"/>
    <property type="evidence" value="ECO:0007669"/>
    <property type="project" value="InterPro"/>
</dbReference>
<dbReference type="InterPro" id="IPR016032">
    <property type="entry name" value="Sig_transdc_resp-reg_C-effctor"/>
</dbReference>
<dbReference type="GO" id="GO:0003677">
    <property type="term" value="F:DNA binding"/>
    <property type="evidence" value="ECO:0007669"/>
    <property type="project" value="UniProtKB-KW"/>
</dbReference>
<proteinExistence type="inferred from homology"/>
<evidence type="ECO:0000313" key="8">
    <source>
        <dbReference type="Proteomes" id="UP000295578"/>
    </source>
</evidence>
<evidence type="ECO:0000313" key="7">
    <source>
        <dbReference type="EMBL" id="TDD74793.1"/>
    </source>
</evidence>
<comment type="caution">
    <text evidence="7">The sequence shown here is derived from an EMBL/GenBank/DDBJ whole genome shotgun (WGS) entry which is preliminary data.</text>
</comment>
<protein>
    <submittedName>
        <fullName evidence="7">AfsR/SARP family transcriptional regulator</fullName>
    </submittedName>
</protein>
<feature type="domain" description="OmpR/PhoB-type" evidence="5">
    <location>
        <begin position="31"/>
        <end position="104"/>
    </location>
</feature>
<dbReference type="InterPro" id="IPR036388">
    <property type="entry name" value="WH-like_DNA-bd_sf"/>
</dbReference>
<dbReference type="GO" id="GO:0006355">
    <property type="term" value="P:regulation of DNA-templated transcription"/>
    <property type="evidence" value="ECO:0007669"/>
    <property type="project" value="InterPro"/>
</dbReference>
<dbReference type="CDD" id="cd15831">
    <property type="entry name" value="BTAD"/>
    <property type="match status" value="1"/>
</dbReference>
<keyword evidence="3" id="KW-0238">DNA-binding</keyword>
<dbReference type="SUPFAM" id="SSF48452">
    <property type="entry name" value="TPR-like"/>
    <property type="match status" value="1"/>
</dbReference>
<dbReference type="EMBL" id="SMKY01000163">
    <property type="protein sequence ID" value="TDD74793.1"/>
    <property type="molecule type" value="Genomic_DNA"/>
</dbReference>
<evidence type="ECO:0000256" key="3">
    <source>
        <dbReference type="ARBA" id="ARBA00023125"/>
    </source>
</evidence>
<dbReference type="Gene3D" id="1.10.10.10">
    <property type="entry name" value="Winged helix-like DNA-binding domain superfamily/Winged helix DNA-binding domain"/>
    <property type="match status" value="1"/>
</dbReference>
<organism evidence="7 8">
    <name type="scientific">Actinomadura darangshiensis</name>
    <dbReference type="NCBI Taxonomy" id="705336"/>
    <lineage>
        <taxon>Bacteria</taxon>
        <taxon>Bacillati</taxon>
        <taxon>Actinomycetota</taxon>
        <taxon>Actinomycetes</taxon>
        <taxon>Streptosporangiales</taxon>
        <taxon>Thermomonosporaceae</taxon>
        <taxon>Actinomadura</taxon>
    </lineage>
</organism>
<dbReference type="OrthoDB" id="4054020at2"/>
<keyword evidence="2" id="KW-0805">Transcription regulation</keyword>
<evidence type="ECO:0000256" key="1">
    <source>
        <dbReference type="ARBA" id="ARBA00005820"/>
    </source>
</evidence>
<dbReference type="PANTHER" id="PTHR35807:SF1">
    <property type="entry name" value="TRANSCRIPTIONAL REGULATOR REDD"/>
    <property type="match status" value="1"/>
</dbReference>
<dbReference type="InterPro" id="IPR011990">
    <property type="entry name" value="TPR-like_helical_dom_sf"/>
</dbReference>
<keyword evidence="8" id="KW-1185">Reference proteome</keyword>
<gene>
    <name evidence="7" type="ORF">E1293_29130</name>
</gene>
<dbReference type="InterPro" id="IPR051677">
    <property type="entry name" value="AfsR-DnrI-RedD_regulator"/>
</dbReference>
<dbReference type="InterPro" id="IPR001867">
    <property type="entry name" value="OmpR/PhoB-type_DNA-bd"/>
</dbReference>
<dbReference type="SMART" id="SM01043">
    <property type="entry name" value="BTAD"/>
    <property type="match status" value="1"/>
</dbReference>
<evidence type="ECO:0000259" key="5">
    <source>
        <dbReference type="SMART" id="SM00862"/>
    </source>
</evidence>
<keyword evidence="4" id="KW-0804">Transcription</keyword>
<sequence>MAESTSSGGSNGAPKVISVGLLGPFFVSVDGRHMSPTAGRLRVLLAVLALSAGQAVTVDRLTAAAWGEEERPHNVRRSVQTYIARLRGHLGAEVIGSTPDGYVLRTEPGNVDSLRFAGMLSKAAAASTADAERRWLTEAIGLWRGDPLEGVPSARLRESEAPWLLERYLTALERRFDLDLAAGLHGELIGELSELVSRHPLREPLWTRLLVALGRAGRRADALARYETIRVRLSGELGVDPDPALQRTYFELLAR</sequence>
<accession>A0A4R5AQ57</accession>